<evidence type="ECO:0000313" key="2">
    <source>
        <dbReference type="Proteomes" id="UP000267821"/>
    </source>
</evidence>
<sequence>MKDLKEPQSQKCQFSNISDTTEVEYNIVEVNFTDIISADIDYYSDSCHSKGSDKEARFFSVEPESDDRSQEIDAINYPYTGNPIRQHVFPEEDQNFNLFTLFHTPIDYRLACFFNSIKISQAKID</sequence>
<dbReference type="EMBL" id="ML121694">
    <property type="protein sequence ID" value="RPB18120.1"/>
    <property type="molecule type" value="Genomic_DNA"/>
</dbReference>
<name>A0A3N4L5F5_9PEZI</name>
<reference evidence="1 2" key="1">
    <citation type="journal article" date="2018" name="Nat. Ecol. Evol.">
        <title>Pezizomycetes genomes reveal the molecular basis of ectomycorrhizal truffle lifestyle.</title>
        <authorList>
            <person name="Murat C."/>
            <person name="Payen T."/>
            <person name="Noel B."/>
            <person name="Kuo A."/>
            <person name="Morin E."/>
            <person name="Chen J."/>
            <person name="Kohler A."/>
            <person name="Krizsan K."/>
            <person name="Balestrini R."/>
            <person name="Da Silva C."/>
            <person name="Montanini B."/>
            <person name="Hainaut M."/>
            <person name="Levati E."/>
            <person name="Barry K.W."/>
            <person name="Belfiori B."/>
            <person name="Cichocki N."/>
            <person name="Clum A."/>
            <person name="Dockter R.B."/>
            <person name="Fauchery L."/>
            <person name="Guy J."/>
            <person name="Iotti M."/>
            <person name="Le Tacon F."/>
            <person name="Lindquist E.A."/>
            <person name="Lipzen A."/>
            <person name="Malagnac F."/>
            <person name="Mello A."/>
            <person name="Molinier V."/>
            <person name="Miyauchi S."/>
            <person name="Poulain J."/>
            <person name="Riccioni C."/>
            <person name="Rubini A."/>
            <person name="Sitrit Y."/>
            <person name="Splivallo R."/>
            <person name="Traeger S."/>
            <person name="Wang M."/>
            <person name="Zifcakova L."/>
            <person name="Wipf D."/>
            <person name="Zambonelli A."/>
            <person name="Paolocci F."/>
            <person name="Nowrousian M."/>
            <person name="Ottonello S."/>
            <person name="Baldrian P."/>
            <person name="Spatafora J.W."/>
            <person name="Henrissat B."/>
            <person name="Nagy L.G."/>
            <person name="Aury J.M."/>
            <person name="Wincker P."/>
            <person name="Grigoriev I.V."/>
            <person name="Bonfante P."/>
            <person name="Martin F.M."/>
        </authorList>
    </citation>
    <scope>NUCLEOTIDE SEQUENCE [LARGE SCALE GENOMIC DNA]</scope>
    <source>
        <strain evidence="1 2">ATCC MYA-4762</strain>
    </source>
</reference>
<evidence type="ECO:0000313" key="1">
    <source>
        <dbReference type="EMBL" id="RPB18120.1"/>
    </source>
</evidence>
<protein>
    <submittedName>
        <fullName evidence="1">Uncharacterized protein</fullName>
    </submittedName>
</protein>
<proteinExistence type="predicted"/>
<dbReference type="InParanoid" id="A0A3N4L5F5"/>
<gene>
    <name evidence="1" type="ORF">L211DRAFT_854449</name>
</gene>
<keyword evidence="2" id="KW-1185">Reference proteome</keyword>
<dbReference type="AlphaFoldDB" id="A0A3N4L5F5"/>
<organism evidence="1 2">
    <name type="scientific">Terfezia boudieri ATCC MYA-4762</name>
    <dbReference type="NCBI Taxonomy" id="1051890"/>
    <lineage>
        <taxon>Eukaryota</taxon>
        <taxon>Fungi</taxon>
        <taxon>Dikarya</taxon>
        <taxon>Ascomycota</taxon>
        <taxon>Pezizomycotina</taxon>
        <taxon>Pezizomycetes</taxon>
        <taxon>Pezizales</taxon>
        <taxon>Pezizaceae</taxon>
        <taxon>Terfezia</taxon>
    </lineage>
</organism>
<dbReference type="OrthoDB" id="5408032at2759"/>
<dbReference type="Proteomes" id="UP000267821">
    <property type="component" value="Unassembled WGS sequence"/>
</dbReference>
<accession>A0A3N4L5F5</accession>